<dbReference type="OMA" id="NILATCM"/>
<feature type="chain" id="PRO_5013181063" evidence="1">
    <location>
        <begin position="22"/>
        <end position="624"/>
    </location>
</feature>
<sequence>MAGGRATTLLVFFVVGHRAEGLEEPCVSMRKAQAARVLQEFRLSLKGAGSVDQHLRAVFARSKDSCGGGRLLDEVVKASRTFLKSLGSLGRRERGPWCSHNFDLVWWEAQNLTGSLFRPWSYHIPFKRALKQAIAAMNACGLQRRFVPSEGTLIALLRYGKLAFDLGGVVDHVDKDIDMKIFVRSQAEFLLKLECIVSYLQGRSGKGWSWACSPPNYGTTLPEDNGEPWFFSCVLARRDGGLETFGSSVDVGFARFFIAGDSLRMALNCSKNSYCQKLRQEAGSVKEFLLPLGKCKAYDTELPCPKSPVSMMQRSKEHTNDFKGHIALPAVAVERCSFHSGTARLLQRGLELRQMLSLREEAHKLHHGGWASFYDFWFYPDGRMRPLPTERISADMRSGGEGRFSRSVPVSDPVHSFMTRFRGLAQVFAFSGLVQPKGRDQAYVNGVAYASGLADAGVSVEWILYYRPLVRHAAQAILQLTKSPLHLAALWELKPMEVCAAYFVDAALRCDATSARRQDHSYVENLCKGWAKQEADVLSNSSAARDRSFLQLLWILTNACKGLPSIRQRGSQNDSRLSPFNHWLQSFHTLQSETGNNDVTHHFFPGATPAEGVSVLLFNTSSLD</sequence>
<protein>
    <submittedName>
        <fullName evidence="2">Uncharacterized protein</fullName>
    </submittedName>
</protein>
<dbReference type="AlphaFoldDB" id="A0A1Q9DUE2"/>
<accession>A0A1Q9DUE2</accession>
<feature type="signal peptide" evidence="1">
    <location>
        <begin position="1"/>
        <end position="21"/>
    </location>
</feature>
<dbReference type="Proteomes" id="UP000186817">
    <property type="component" value="Unassembled WGS sequence"/>
</dbReference>
<dbReference type="EMBL" id="LSRX01000387">
    <property type="protein sequence ID" value="OLP98761.1"/>
    <property type="molecule type" value="Genomic_DNA"/>
</dbReference>
<dbReference type="OrthoDB" id="408061at2759"/>
<reference evidence="2 3" key="1">
    <citation type="submission" date="2016-02" db="EMBL/GenBank/DDBJ databases">
        <title>Genome analysis of coral dinoflagellate symbionts highlights evolutionary adaptations to a symbiotic lifestyle.</title>
        <authorList>
            <person name="Aranda M."/>
            <person name="Li Y."/>
            <person name="Liew Y.J."/>
            <person name="Baumgarten S."/>
            <person name="Simakov O."/>
            <person name="Wilson M."/>
            <person name="Piel J."/>
            <person name="Ashoor H."/>
            <person name="Bougouffa S."/>
            <person name="Bajic V.B."/>
            <person name="Ryu T."/>
            <person name="Ravasi T."/>
            <person name="Bayer T."/>
            <person name="Micklem G."/>
            <person name="Kim H."/>
            <person name="Bhak J."/>
            <person name="Lajeunesse T.C."/>
            <person name="Voolstra C.R."/>
        </authorList>
    </citation>
    <scope>NUCLEOTIDE SEQUENCE [LARGE SCALE GENOMIC DNA]</scope>
    <source>
        <strain evidence="2 3">CCMP2467</strain>
    </source>
</reference>
<comment type="caution">
    <text evidence="2">The sequence shown here is derived from an EMBL/GenBank/DDBJ whole genome shotgun (WGS) entry which is preliminary data.</text>
</comment>
<keyword evidence="1" id="KW-0732">Signal</keyword>
<proteinExistence type="predicted"/>
<evidence type="ECO:0000313" key="2">
    <source>
        <dbReference type="EMBL" id="OLP98761.1"/>
    </source>
</evidence>
<name>A0A1Q9DUE2_SYMMI</name>
<gene>
    <name evidence="2" type="ORF">AK812_SmicGene18750</name>
</gene>
<organism evidence="2 3">
    <name type="scientific">Symbiodinium microadriaticum</name>
    <name type="common">Dinoflagellate</name>
    <name type="synonym">Zooxanthella microadriatica</name>
    <dbReference type="NCBI Taxonomy" id="2951"/>
    <lineage>
        <taxon>Eukaryota</taxon>
        <taxon>Sar</taxon>
        <taxon>Alveolata</taxon>
        <taxon>Dinophyceae</taxon>
        <taxon>Suessiales</taxon>
        <taxon>Symbiodiniaceae</taxon>
        <taxon>Symbiodinium</taxon>
    </lineage>
</organism>
<evidence type="ECO:0000313" key="3">
    <source>
        <dbReference type="Proteomes" id="UP000186817"/>
    </source>
</evidence>
<evidence type="ECO:0000256" key="1">
    <source>
        <dbReference type="SAM" id="SignalP"/>
    </source>
</evidence>
<keyword evidence="3" id="KW-1185">Reference proteome</keyword>